<gene>
    <name evidence="1" type="ORF">LC0644_0584</name>
</gene>
<dbReference type="AlphaFoldDB" id="A0A0C9NVM1"/>
<dbReference type="RefSeq" id="WP_003566782.1">
    <property type="nucleotide sequence ID" value="NZ_BAYM01000037.1"/>
</dbReference>
<evidence type="ECO:0008006" key="3">
    <source>
        <dbReference type="Google" id="ProtNLM"/>
    </source>
</evidence>
<name>A0A0C9NVM1_LACPA</name>
<dbReference type="EMBL" id="BAYM01000037">
    <property type="protein sequence ID" value="GAN35995.1"/>
    <property type="molecule type" value="Genomic_DNA"/>
</dbReference>
<dbReference type="Proteomes" id="UP000032552">
    <property type="component" value="Unassembled WGS sequence"/>
</dbReference>
<accession>A0A0C9NVM1</accession>
<evidence type="ECO:0000313" key="2">
    <source>
        <dbReference type="Proteomes" id="UP000032552"/>
    </source>
</evidence>
<organism evidence="1 2">
    <name type="scientific">Lacticaseibacillus paracasei NRIC 0644</name>
    <dbReference type="NCBI Taxonomy" id="1435038"/>
    <lineage>
        <taxon>Bacteria</taxon>
        <taxon>Bacillati</taxon>
        <taxon>Bacillota</taxon>
        <taxon>Bacilli</taxon>
        <taxon>Lactobacillales</taxon>
        <taxon>Lactobacillaceae</taxon>
        <taxon>Lacticaseibacillus</taxon>
    </lineage>
</organism>
<reference evidence="2" key="1">
    <citation type="submission" date="2014-05" db="EMBL/GenBank/DDBJ databases">
        <title>Whole genome sequencing of Lactobacillus casei NRIC0644.</title>
        <authorList>
            <person name="Atarashi H."/>
            <person name="Yoshida Y."/>
            <person name="Fujimura S."/>
            <person name="Tanaka N."/>
            <person name="Shiwa Y."/>
            <person name="Yoshikawa H."/>
            <person name="Okada S."/>
            <person name="Nakagawa J."/>
        </authorList>
    </citation>
    <scope>NUCLEOTIDE SEQUENCE [LARGE SCALE GENOMIC DNA]</scope>
    <source>
        <strain evidence="2">NRIC0644</strain>
    </source>
</reference>
<sequence>MSLTIIERRNTKKELAANFKLAGVTLEQAAQDLATTPEHVEAVLQLQVDQIEEPWILRNYLNKQLAAQGKTPLPYSRLQGDPAVHWFLNTDLIAKGRLN</sequence>
<comment type="caution">
    <text evidence="1">The sequence shown here is derived from an EMBL/GenBank/DDBJ whole genome shotgun (WGS) entry which is preliminary data.</text>
</comment>
<proteinExistence type="predicted"/>
<evidence type="ECO:0000313" key="1">
    <source>
        <dbReference type="EMBL" id="GAN35995.1"/>
    </source>
</evidence>
<protein>
    <recommendedName>
        <fullName evidence="3">DUF2316 family protein</fullName>
    </recommendedName>
</protein>
<dbReference type="InterPro" id="IPR018757">
    <property type="entry name" value="DUF2316"/>
</dbReference>
<dbReference type="Pfam" id="PF10078">
    <property type="entry name" value="DUF2316"/>
    <property type="match status" value="1"/>
</dbReference>